<evidence type="ECO:0000256" key="3">
    <source>
        <dbReference type="ARBA" id="ARBA00022552"/>
    </source>
</evidence>
<dbReference type="GO" id="GO:0005840">
    <property type="term" value="C:ribosome"/>
    <property type="evidence" value="ECO:0007669"/>
    <property type="project" value="InterPro"/>
</dbReference>
<keyword evidence="1 5" id="KW-0963">Cytoplasm</keyword>
<dbReference type="InterPro" id="IPR036976">
    <property type="entry name" value="RimM_N_sf"/>
</dbReference>
<keyword evidence="2 5" id="KW-0690">Ribosome biogenesis</keyword>
<comment type="subcellular location">
    <subcellularLocation>
        <location evidence="5">Cytoplasm</location>
    </subcellularLocation>
</comment>
<sequence length="164" mass="19258">MIDFIKVGKIVNTHGIKGEMKVLPLTDDMTRFDELEYVYIENQKVEIEDVWYKKNFVMLKFKDFDNINDVLCFKGKYIYIDRENAIELPEDTYFIFQIIGLNVYLKDGRFIGEIKDIIQTGSNDVYVVRDGNKEYLIPAIKEVVKEINLDDNKVIIDPLEGMIE</sequence>
<comment type="domain">
    <text evidence="5">The PRC barrel domain binds ribosomal protein uS19.</text>
</comment>
<dbReference type="InterPro" id="IPR011961">
    <property type="entry name" value="RimM"/>
</dbReference>
<dbReference type="HAMAP" id="MF_00014">
    <property type="entry name" value="Ribosome_mat_RimM"/>
    <property type="match status" value="1"/>
</dbReference>
<accession>A0A096DNE0</accession>
<evidence type="ECO:0000313" key="8">
    <source>
        <dbReference type="EMBL" id="KGG80776.1"/>
    </source>
</evidence>
<dbReference type="Proteomes" id="UP000029622">
    <property type="component" value="Unassembled WGS sequence"/>
</dbReference>
<evidence type="ECO:0000259" key="6">
    <source>
        <dbReference type="Pfam" id="PF01782"/>
    </source>
</evidence>
<dbReference type="Pfam" id="PF24986">
    <property type="entry name" value="PRC_RimM"/>
    <property type="match status" value="1"/>
</dbReference>
<comment type="similarity">
    <text evidence="5">Belongs to the RimM family.</text>
</comment>
<dbReference type="GO" id="GO:0042274">
    <property type="term" value="P:ribosomal small subunit biogenesis"/>
    <property type="evidence" value="ECO:0007669"/>
    <property type="project" value="UniProtKB-UniRule"/>
</dbReference>
<evidence type="ECO:0000256" key="1">
    <source>
        <dbReference type="ARBA" id="ARBA00022490"/>
    </source>
</evidence>
<evidence type="ECO:0000313" key="9">
    <source>
        <dbReference type="Proteomes" id="UP000029622"/>
    </source>
</evidence>
<evidence type="ECO:0000256" key="4">
    <source>
        <dbReference type="ARBA" id="ARBA00023186"/>
    </source>
</evidence>
<dbReference type="InterPro" id="IPR056792">
    <property type="entry name" value="PRC_RimM"/>
</dbReference>
<dbReference type="STRING" id="1156417.Y919_04485"/>
<dbReference type="InterPro" id="IPR002676">
    <property type="entry name" value="RimM_N"/>
</dbReference>
<dbReference type="InterPro" id="IPR009000">
    <property type="entry name" value="Transl_B-barrel_sf"/>
</dbReference>
<comment type="subunit">
    <text evidence="5">Binds ribosomal protein uS19.</text>
</comment>
<keyword evidence="4 5" id="KW-0143">Chaperone</keyword>
<protein>
    <recommendedName>
        <fullName evidence="5">Ribosome maturation factor RimM</fullName>
    </recommendedName>
</protein>
<gene>
    <name evidence="5" type="primary">rimM</name>
    <name evidence="8" type="ORF">Y919_04485</name>
</gene>
<dbReference type="GO" id="GO:0006364">
    <property type="term" value="P:rRNA processing"/>
    <property type="evidence" value="ECO:0007669"/>
    <property type="project" value="UniProtKB-UniRule"/>
</dbReference>
<dbReference type="InterPro" id="IPR011033">
    <property type="entry name" value="PRC_barrel-like_sf"/>
</dbReference>
<dbReference type="SUPFAM" id="SSF50346">
    <property type="entry name" value="PRC-barrel domain"/>
    <property type="match status" value="1"/>
</dbReference>
<organism evidence="8 9">
    <name type="scientific">Caloranaerobacter azorensis H53214</name>
    <dbReference type="NCBI Taxonomy" id="1156417"/>
    <lineage>
        <taxon>Bacteria</taxon>
        <taxon>Bacillati</taxon>
        <taxon>Bacillota</taxon>
        <taxon>Tissierellia</taxon>
        <taxon>Tissierellales</taxon>
        <taxon>Thermohalobacteraceae</taxon>
        <taxon>Caloranaerobacter</taxon>
    </lineage>
</organism>
<dbReference type="Gene3D" id="2.40.30.60">
    <property type="entry name" value="RimM"/>
    <property type="match status" value="1"/>
</dbReference>
<keyword evidence="3 5" id="KW-0698">rRNA processing</keyword>
<dbReference type="EMBL" id="AZTB01000015">
    <property type="protein sequence ID" value="KGG80776.1"/>
    <property type="molecule type" value="Genomic_DNA"/>
</dbReference>
<comment type="function">
    <text evidence="5">An accessory protein needed during the final step in the assembly of 30S ribosomal subunit, possibly for assembly of the head region. Essential for efficient processing of 16S rRNA. May be needed both before and after RbfA during the maturation of 16S rRNA. It has affinity for free ribosomal 30S subunits but not for 70S ribosomes.</text>
</comment>
<evidence type="ECO:0000256" key="5">
    <source>
        <dbReference type="HAMAP-Rule" id="MF_00014"/>
    </source>
</evidence>
<evidence type="ECO:0000256" key="2">
    <source>
        <dbReference type="ARBA" id="ARBA00022517"/>
    </source>
</evidence>
<dbReference type="Gene3D" id="2.30.30.240">
    <property type="entry name" value="PRC-barrel domain"/>
    <property type="match status" value="1"/>
</dbReference>
<dbReference type="PANTHER" id="PTHR33692">
    <property type="entry name" value="RIBOSOME MATURATION FACTOR RIMM"/>
    <property type="match status" value="1"/>
</dbReference>
<dbReference type="Pfam" id="PF01782">
    <property type="entry name" value="RimM"/>
    <property type="match status" value="1"/>
</dbReference>
<dbReference type="GO" id="GO:0005737">
    <property type="term" value="C:cytoplasm"/>
    <property type="evidence" value="ECO:0007669"/>
    <property type="project" value="UniProtKB-SubCell"/>
</dbReference>
<dbReference type="NCBIfam" id="TIGR02273">
    <property type="entry name" value="16S_RimM"/>
    <property type="match status" value="1"/>
</dbReference>
<dbReference type="RefSeq" id="WP_035162835.1">
    <property type="nucleotide sequence ID" value="NZ_AZTB01000015.1"/>
</dbReference>
<reference evidence="8 9" key="1">
    <citation type="submission" date="2013-12" db="EMBL/GenBank/DDBJ databases">
        <title>Draft genome sequence of Caloranaerobacter sp. H53214.</title>
        <authorList>
            <person name="Jiang L.J."/>
            <person name="Shao Z.Z."/>
            <person name="Long M.N."/>
        </authorList>
    </citation>
    <scope>NUCLEOTIDE SEQUENCE [LARGE SCALE GENOMIC DNA]</scope>
    <source>
        <strain evidence="8 9">H53214</strain>
    </source>
</reference>
<feature type="domain" description="Ribosome maturation factor RimM PRC barrel" evidence="7">
    <location>
        <begin position="96"/>
        <end position="161"/>
    </location>
</feature>
<proteinExistence type="inferred from homology"/>
<dbReference type="AlphaFoldDB" id="A0A096DNE0"/>
<evidence type="ECO:0000259" key="7">
    <source>
        <dbReference type="Pfam" id="PF24986"/>
    </source>
</evidence>
<dbReference type="GO" id="GO:0043022">
    <property type="term" value="F:ribosome binding"/>
    <property type="evidence" value="ECO:0007669"/>
    <property type="project" value="InterPro"/>
</dbReference>
<comment type="caution">
    <text evidence="8">The sequence shown here is derived from an EMBL/GenBank/DDBJ whole genome shotgun (WGS) entry which is preliminary data.</text>
</comment>
<feature type="domain" description="RimM N-terminal" evidence="6">
    <location>
        <begin position="7"/>
        <end position="83"/>
    </location>
</feature>
<dbReference type="PANTHER" id="PTHR33692:SF1">
    <property type="entry name" value="RIBOSOME MATURATION FACTOR RIMM"/>
    <property type="match status" value="1"/>
</dbReference>
<name>A0A096DNE0_9FIRM</name>
<dbReference type="SUPFAM" id="SSF50447">
    <property type="entry name" value="Translation proteins"/>
    <property type="match status" value="1"/>
</dbReference>